<evidence type="ECO:0000256" key="3">
    <source>
        <dbReference type="ARBA" id="ARBA00023163"/>
    </source>
</evidence>
<feature type="DNA-binding region" description="H-T-H motif" evidence="4">
    <location>
        <begin position="36"/>
        <end position="55"/>
    </location>
</feature>
<dbReference type="SUPFAM" id="SSF46689">
    <property type="entry name" value="Homeodomain-like"/>
    <property type="match status" value="1"/>
</dbReference>
<dbReference type="Pfam" id="PF21351">
    <property type="entry name" value="TetR_C_41"/>
    <property type="match status" value="1"/>
</dbReference>
<feature type="compositionally biased region" description="Basic and acidic residues" evidence="5">
    <location>
        <begin position="190"/>
        <end position="204"/>
    </location>
</feature>
<dbReference type="EMBL" id="CP021383">
    <property type="protein sequence ID" value="ARU51189.1"/>
    <property type="molecule type" value="Genomic_DNA"/>
</dbReference>
<feature type="region of interest" description="Disordered" evidence="5">
    <location>
        <begin position="182"/>
        <end position="239"/>
    </location>
</feature>
<dbReference type="AlphaFoldDB" id="A0A1Y0HSU1"/>
<name>A0A1Y0HSU1_CELCE</name>
<dbReference type="InterPro" id="IPR009057">
    <property type="entry name" value="Homeodomain-like_sf"/>
</dbReference>
<dbReference type="InterPro" id="IPR049484">
    <property type="entry name" value="Rv0078-like_C"/>
</dbReference>
<dbReference type="GO" id="GO:0003677">
    <property type="term" value="F:DNA binding"/>
    <property type="evidence" value="ECO:0007669"/>
    <property type="project" value="UniProtKB-UniRule"/>
</dbReference>
<protein>
    <recommendedName>
        <fullName evidence="6">HTH tetR-type domain-containing protein</fullName>
    </recommendedName>
</protein>
<sequence length="300" mass="31472">MQETRRTNAERTFATRTALVAAARELFVDPGYAEASTPQIAAAAHVTRGALYHHYADKRDLFRAVVEAEAEAVAREIEARTGPPASVRETAAAGATRTAPRTSDAPPGPRSQRAPAPGAPDAPDAPDARGMLVEGARAYLDAMAVPGRTRLLLVDAPAVLGAAEADALDARHARRTLRAGLAAALDTAPDQERTREGSARDHGTRGPTAGPRHEAHPAPERPSPVPAREHGPTAPRVTDDVADDVALDIAHDDRLDALTLLLSAAFDRAALALDGGAPPHPVRAAVTELVDRVCAPRTTR</sequence>
<dbReference type="PANTHER" id="PTHR47506:SF1">
    <property type="entry name" value="HTH-TYPE TRANSCRIPTIONAL REGULATOR YJDC"/>
    <property type="match status" value="1"/>
</dbReference>
<dbReference type="PROSITE" id="PS50977">
    <property type="entry name" value="HTH_TETR_2"/>
    <property type="match status" value="1"/>
</dbReference>
<dbReference type="KEGG" id="cceu:CBR64_06460"/>
<dbReference type="Proteomes" id="UP000196228">
    <property type="component" value="Chromosome"/>
</dbReference>
<feature type="compositionally biased region" description="Low complexity" evidence="5">
    <location>
        <begin position="88"/>
        <end position="102"/>
    </location>
</feature>
<proteinExistence type="predicted"/>
<evidence type="ECO:0000256" key="5">
    <source>
        <dbReference type="SAM" id="MobiDB-lite"/>
    </source>
</evidence>
<organism evidence="7 8">
    <name type="scientific">Cellulosimicrobium cellulans</name>
    <name type="common">Arthrobacter luteus</name>
    <dbReference type="NCBI Taxonomy" id="1710"/>
    <lineage>
        <taxon>Bacteria</taxon>
        <taxon>Bacillati</taxon>
        <taxon>Actinomycetota</taxon>
        <taxon>Actinomycetes</taxon>
        <taxon>Micrococcales</taxon>
        <taxon>Promicromonosporaceae</taxon>
        <taxon>Cellulosimicrobium</taxon>
    </lineage>
</organism>
<keyword evidence="1" id="KW-0805">Transcription regulation</keyword>
<dbReference type="Pfam" id="PF00440">
    <property type="entry name" value="TetR_N"/>
    <property type="match status" value="1"/>
</dbReference>
<gene>
    <name evidence="7" type="ORF">CBR64_06460</name>
</gene>
<reference evidence="7 8" key="1">
    <citation type="submission" date="2017-05" db="EMBL/GenBank/DDBJ databases">
        <authorList>
            <person name="Song R."/>
            <person name="Chenine A.L."/>
            <person name="Ruprecht R.M."/>
        </authorList>
    </citation>
    <scope>NUCLEOTIDE SEQUENCE [LARGE SCALE GENOMIC DNA]</scope>
    <source>
        <strain evidence="7 8">PSBB019</strain>
    </source>
</reference>
<keyword evidence="3" id="KW-0804">Transcription</keyword>
<evidence type="ECO:0000256" key="1">
    <source>
        <dbReference type="ARBA" id="ARBA00023015"/>
    </source>
</evidence>
<evidence type="ECO:0000313" key="7">
    <source>
        <dbReference type="EMBL" id="ARU51189.1"/>
    </source>
</evidence>
<evidence type="ECO:0000313" key="8">
    <source>
        <dbReference type="Proteomes" id="UP000196228"/>
    </source>
</evidence>
<dbReference type="InterPro" id="IPR001647">
    <property type="entry name" value="HTH_TetR"/>
</dbReference>
<dbReference type="PANTHER" id="PTHR47506">
    <property type="entry name" value="TRANSCRIPTIONAL REGULATORY PROTEIN"/>
    <property type="match status" value="1"/>
</dbReference>
<dbReference type="PRINTS" id="PR00455">
    <property type="entry name" value="HTHTETR"/>
</dbReference>
<feature type="domain" description="HTH tetR-type" evidence="6">
    <location>
        <begin position="13"/>
        <end position="73"/>
    </location>
</feature>
<feature type="region of interest" description="Disordered" evidence="5">
    <location>
        <begin position="77"/>
        <end position="128"/>
    </location>
</feature>
<evidence type="ECO:0000256" key="2">
    <source>
        <dbReference type="ARBA" id="ARBA00023125"/>
    </source>
</evidence>
<evidence type="ECO:0000259" key="6">
    <source>
        <dbReference type="PROSITE" id="PS50977"/>
    </source>
</evidence>
<accession>A0A1Y0HSU1</accession>
<dbReference type="RefSeq" id="WP_087470240.1">
    <property type="nucleotide sequence ID" value="NZ_CP021383.1"/>
</dbReference>
<evidence type="ECO:0000256" key="4">
    <source>
        <dbReference type="PROSITE-ProRule" id="PRU00335"/>
    </source>
</evidence>
<keyword evidence="2 4" id="KW-0238">DNA-binding</keyword>
<dbReference type="Gene3D" id="1.10.357.10">
    <property type="entry name" value="Tetracycline Repressor, domain 2"/>
    <property type="match status" value="1"/>
</dbReference>